<evidence type="ECO:0000256" key="3">
    <source>
        <dbReference type="ARBA" id="ARBA00022679"/>
    </source>
</evidence>
<dbReference type="HOGENOM" id="CLU_102477_0_0_6"/>
<dbReference type="KEGG" id="sod:Sant_P0027"/>
<dbReference type="Proteomes" id="UP000019028">
    <property type="component" value="Plasmid pHS1"/>
</dbReference>
<keyword evidence="3 6" id="KW-0808">Transferase</keyword>
<keyword evidence="5 6" id="KW-0067">ATP-binding</keyword>
<sequence length="180" mass="20043">MARLIWLMGASGAGKDTLLHMLRASAPPGLLVAHRYITRAADAGGENHIALSEAEFHRRQKAGLFAIHWQAHRQHYALGIEIDLWLDRGQDVVVNGSRLHLPALTPRYAGRLLPVCLTVSRPVLAQRLRQRGREDETAINARLTRADTSIPPGCYQINNDGPLDDTLTAFHYVLEQSRCN</sequence>
<evidence type="ECO:0000313" key="9">
    <source>
        <dbReference type="Proteomes" id="UP000019028"/>
    </source>
</evidence>
<dbReference type="SUPFAM" id="SSF52540">
    <property type="entry name" value="P-loop containing nucleoside triphosphate hydrolases"/>
    <property type="match status" value="1"/>
</dbReference>
<evidence type="ECO:0000256" key="4">
    <source>
        <dbReference type="ARBA" id="ARBA00022741"/>
    </source>
</evidence>
<dbReference type="RefSeq" id="WP_025424201.1">
    <property type="nucleotide sequence ID" value="NZ_CP006570.1"/>
</dbReference>
<protein>
    <recommendedName>
        <fullName evidence="6">Ribose 1,5-bisphosphate phosphokinase PhnN</fullName>
        <ecNumber evidence="6">2.7.4.23</ecNumber>
    </recommendedName>
    <alternativeName>
        <fullName evidence="6">Ribose 1,5-bisphosphokinase</fullName>
    </alternativeName>
</protein>
<geneLocation type="plasmid" evidence="8 9">
    <name>pHS1</name>
</geneLocation>
<dbReference type="NCBIfam" id="NF007485">
    <property type="entry name" value="PRK10078.1"/>
    <property type="match status" value="1"/>
</dbReference>
<reference evidence="8 9" key="1">
    <citation type="journal article" date="2014" name="Genome Biol. Evol.">
        <title>Genome degeneration and adaptation in a nascent stage of symbiosis.</title>
        <authorList>
            <person name="Oakeson K.F."/>
            <person name="Gil R."/>
            <person name="Clayton A.L."/>
            <person name="Dunn D.M."/>
            <person name="von Niederhausern A.C."/>
            <person name="Hamil C."/>
            <person name="Aoyagi A."/>
            <person name="Duval B."/>
            <person name="Baca A."/>
            <person name="Silva F.J."/>
            <person name="Vallier A."/>
            <person name="Jackson D.G."/>
            <person name="Latorre A."/>
            <person name="Weiss R.B."/>
            <person name="Heddi A."/>
            <person name="Moya A."/>
            <person name="Dale C."/>
        </authorList>
    </citation>
    <scope>NUCLEOTIDE SEQUENCE [LARGE SCALE GENOMIC DNA]</scope>
    <source>
        <strain evidence="8 9">HS1</strain>
        <plasmid evidence="9">Plasmid pHS1</plasmid>
    </source>
</reference>
<keyword evidence="9" id="KW-1185">Reference proteome</keyword>
<evidence type="ECO:0000259" key="7">
    <source>
        <dbReference type="SMART" id="SM00072"/>
    </source>
</evidence>
<dbReference type="OrthoDB" id="341217at2"/>
<comment type="similarity">
    <text evidence="6">Belongs to the ribose 1,5-bisphosphokinase family.</text>
</comment>
<dbReference type="EMBL" id="CP006570">
    <property type="protein sequence ID" value="AHF79074.1"/>
    <property type="molecule type" value="Genomic_DNA"/>
</dbReference>
<dbReference type="EC" id="2.7.4.23" evidence="6"/>
<comment type="catalytic activity">
    <reaction evidence="1 6">
        <text>alpha-D-ribose 1,5-bisphosphate + ATP = 5-phospho-alpha-D-ribose 1-diphosphate + ADP</text>
        <dbReference type="Rhea" id="RHEA:20109"/>
        <dbReference type="ChEBI" id="CHEBI:30616"/>
        <dbReference type="ChEBI" id="CHEBI:58017"/>
        <dbReference type="ChEBI" id="CHEBI:68688"/>
        <dbReference type="ChEBI" id="CHEBI:456216"/>
        <dbReference type="EC" id="2.7.4.23"/>
    </reaction>
</comment>
<dbReference type="Pfam" id="PF13238">
    <property type="entry name" value="AAA_18"/>
    <property type="match status" value="1"/>
</dbReference>
<dbReference type="PATRIC" id="fig|1239307.3.peg.4548"/>
<dbReference type="Gene3D" id="3.40.50.300">
    <property type="entry name" value="P-loop containing nucleotide triphosphate hydrolases"/>
    <property type="match status" value="1"/>
</dbReference>
<evidence type="ECO:0000256" key="1">
    <source>
        <dbReference type="ARBA" id="ARBA00000373"/>
    </source>
</evidence>
<comment type="caution">
    <text evidence="6">Lacks conserved residue(s) required for the propagation of feature annotation.</text>
</comment>
<dbReference type="InterPro" id="IPR012699">
    <property type="entry name" value="PhnN"/>
</dbReference>
<dbReference type="SMART" id="SM00072">
    <property type="entry name" value="GuKc"/>
    <property type="match status" value="1"/>
</dbReference>
<feature type="domain" description="Guanylate kinase/L-type calcium channel beta subunit" evidence="7">
    <location>
        <begin position="1"/>
        <end position="178"/>
    </location>
</feature>
<gene>
    <name evidence="6 8" type="primary">phnN</name>
    <name evidence="8" type="ORF">Sant_P0027</name>
</gene>
<accession>W0HZ72</accession>
<dbReference type="AlphaFoldDB" id="W0HZ72"/>
<dbReference type="InterPro" id="IPR008145">
    <property type="entry name" value="GK/Ca_channel_bsu"/>
</dbReference>
<dbReference type="GO" id="GO:0033863">
    <property type="term" value="F:ribose 1,5-bisphosphate phosphokinase activity"/>
    <property type="evidence" value="ECO:0007669"/>
    <property type="project" value="UniProtKB-UniRule"/>
</dbReference>
<keyword evidence="4 6" id="KW-0547">Nucleotide-binding</keyword>
<evidence type="ECO:0000256" key="6">
    <source>
        <dbReference type="HAMAP-Rule" id="MF_00836"/>
    </source>
</evidence>
<name>W0HZ72_9GAMM</name>
<keyword evidence="8" id="KW-0614">Plasmid</keyword>
<dbReference type="GO" id="GO:0006015">
    <property type="term" value="P:5-phosphoribose 1-diphosphate biosynthetic process"/>
    <property type="evidence" value="ECO:0007669"/>
    <property type="project" value="UniProtKB-UniRule"/>
</dbReference>
<dbReference type="NCBIfam" id="TIGR02322">
    <property type="entry name" value="phosphon_PhnN"/>
    <property type="match status" value="1"/>
</dbReference>
<dbReference type="InterPro" id="IPR027417">
    <property type="entry name" value="P-loop_NTPase"/>
</dbReference>
<proteinExistence type="inferred from homology"/>
<comment type="pathway">
    <text evidence="2 6">Metabolic intermediate biosynthesis; 5-phospho-alpha-D-ribose 1-diphosphate biosynthesis; 5-phospho-alpha-D-ribose 1-diphosphate from D-ribose 5-phosphate (route II): step 3/3.</text>
</comment>
<evidence type="ECO:0000256" key="5">
    <source>
        <dbReference type="ARBA" id="ARBA00022840"/>
    </source>
</evidence>
<keyword evidence="8" id="KW-0418">Kinase</keyword>
<organism evidence="8 9">
    <name type="scientific">Sodalis praecaptivus</name>
    <dbReference type="NCBI Taxonomy" id="1239307"/>
    <lineage>
        <taxon>Bacteria</taxon>
        <taxon>Pseudomonadati</taxon>
        <taxon>Pseudomonadota</taxon>
        <taxon>Gammaproteobacteria</taxon>
        <taxon>Enterobacterales</taxon>
        <taxon>Bruguierivoracaceae</taxon>
        <taxon>Sodalis</taxon>
    </lineage>
</organism>
<dbReference type="UniPathway" id="UPA00087">
    <property type="reaction ID" value="UER00175"/>
</dbReference>
<evidence type="ECO:0000256" key="2">
    <source>
        <dbReference type="ARBA" id="ARBA00005069"/>
    </source>
</evidence>
<dbReference type="GO" id="GO:0005524">
    <property type="term" value="F:ATP binding"/>
    <property type="evidence" value="ECO:0007669"/>
    <property type="project" value="UniProtKB-KW"/>
</dbReference>
<evidence type="ECO:0000313" key="8">
    <source>
        <dbReference type="EMBL" id="AHF79074.1"/>
    </source>
</evidence>
<comment type="function">
    <text evidence="6">Catalyzes the phosphorylation of ribose 1,5-bisphosphate to 5-phospho-D-ribosyl alpha-1-diphosphate (PRPP).</text>
</comment>
<dbReference type="GO" id="GO:0019634">
    <property type="term" value="P:organic phosphonate metabolic process"/>
    <property type="evidence" value="ECO:0007669"/>
    <property type="project" value="UniProtKB-UniRule"/>
</dbReference>
<dbReference type="HAMAP" id="MF_00836">
    <property type="entry name" value="PhnN"/>
    <property type="match status" value="1"/>
</dbReference>